<dbReference type="CDD" id="cd00771">
    <property type="entry name" value="ThrRS_core"/>
    <property type="match status" value="1"/>
</dbReference>
<dbReference type="GO" id="GO:0000049">
    <property type="term" value="F:tRNA binding"/>
    <property type="evidence" value="ECO:0007669"/>
    <property type="project" value="UniProtKB-KW"/>
</dbReference>
<evidence type="ECO:0000256" key="1">
    <source>
        <dbReference type="ARBA" id="ARBA00008226"/>
    </source>
</evidence>
<dbReference type="SMART" id="SM00863">
    <property type="entry name" value="tRNA_SAD"/>
    <property type="match status" value="1"/>
</dbReference>
<dbReference type="InterPro" id="IPR006195">
    <property type="entry name" value="aa-tRNA-synth_II"/>
</dbReference>
<feature type="domain" description="TGS" evidence="16">
    <location>
        <begin position="1"/>
        <end position="63"/>
    </location>
</feature>
<evidence type="ECO:0000256" key="4">
    <source>
        <dbReference type="ARBA" id="ARBA00022555"/>
    </source>
</evidence>
<dbReference type="PANTHER" id="PTHR11451:SF44">
    <property type="entry name" value="THREONINE--TRNA LIGASE, CHLOROPLASTIC_MITOCHONDRIAL 2"/>
    <property type="match status" value="1"/>
</dbReference>
<dbReference type="InterPro" id="IPR012676">
    <property type="entry name" value="TGS-like"/>
</dbReference>
<evidence type="ECO:0000259" key="16">
    <source>
        <dbReference type="PROSITE" id="PS51880"/>
    </source>
</evidence>
<dbReference type="SUPFAM" id="SSF81271">
    <property type="entry name" value="TGS-like"/>
    <property type="match status" value="1"/>
</dbReference>
<dbReference type="SUPFAM" id="SSF55681">
    <property type="entry name" value="Class II aaRS and biotin synthetases"/>
    <property type="match status" value="1"/>
</dbReference>
<dbReference type="InterPro" id="IPR036621">
    <property type="entry name" value="Anticodon-bd_dom_sf"/>
</dbReference>
<dbReference type="SUPFAM" id="SSF55186">
    <property type="entry name" value="ThrRS/AlaRS common domain"/>
    <property type="match status" value="1"/>
</dbReference>
<dbReference type="CDD" id="cd00860">
    <property type="entry name" value="ThrRS_anticodon"/>
    <property type="match status" value="1"/>
</dbReference>
<keyword evidence="4" id="KW-0820">tRNA-binding</keyword>
<evidence type="ECO:0000256" key="11">
    <source>
        <dbReference type="ARBA" id="ARBA00022917"/>
    </source>
</evidence>
<evidence type="ECO:0000313" key="17">
    <source>
        <dbReference type="EMBL" id="SUZ87397.1"/>
    </source>
</evidence>
<keyword evidence="9" id="KW-0067">ATP-binding</keyword>
<evidence type="ECO:0000256" key="2">
    <source>
        <dbReference type="ARBA" id="ARBA00013163"/>
    </source>
</evidence>
<keyword evidence="6" id="KW-0479">Metal-binding</keyword>
<dbReference type="InterPro" id="IPR004095">
    <property type="entry name" value="TGS"/>
</dbReference>
<evidence type="ECO:0000256" key="10">
    <source>
        <dbReference type="ARBA" id="ARBA00022884"/>
    </source>
</evidence>
<dbReference type="Pfam" id="PF00587">
    <property type="entry name" value="tRNA-synt_2b"/>
    <property type="match status" value="1"/>
</dbReference>
<dbReference type="Gene3D" id="3.30.980.10">
    <property type="entry name" value="Threonyl-trna Synthetase, Chain A, domain 2"/>
    <property type="match status" value="1"/>
</dbReference>
<dbReference type="FunFam" id="3.40.50.800:FF:000001">
    <property type="entry name" value="Threonine--tRNA ligase"/>
    <property type="match status" value="1"/>
</dbReference>
<dbReference type="Gene3D" id="3.40.50.800">
    <property type="entry name" value="Anticodon-binding domain"/>
    <property type="match status" value="1"/>
</dbReference>
<dbReference type="GO" id="GO:0005737">
    <property type="term" value="C:cytoplasm"/>
    <property type="evidence" value="ECO:0007669"/>
    <property type="project" value="InterPro"/>
</dbReference>
<dbReference type="GO" id="GO:0005524">
    <property type="term" value="F:ATP binding"/>
    <property type="evidence" value="ECO:0007669"/>
    <property type="project" value="UniProtKB-KW"/>
</dbReference>
<keyword evidence="10" id="KW-0694">RNA-binding</keyword>
<dbReference type="InterPro" id="IPR018163">
    <property type="entry name" value="Thr/Ala-tRNA-synth_IIc_edit"/>
</dbReference>
<dbReference type="InterPro" id="IPR047246">
    <property type="entry name" value="ThrRS_anticodon"/>
</dbReference>
<evidence type="ECO:0000256" key="5">
    <source>
        <dbReference type="ARBA" id="ARBA00022598"/>
    </source>
</evidence>
<dbReference type="InterPro" id="IPR012947">
    <property type="entry name" value="tRNA_SAD"/>
</dbReference>
<keyword evidence="7" id="KW-0547">Nucleotide-binding</keyword>
<evidence type="ECO:0000256" key="7">
    <source>
        <dbReference type="ARBA" id="ARBA00022741"/>
    </source>
</evidence>
<dbReference type="GO" id="GO:0046872">
    <property type="term" value="F:metal ion binding"/>
    <property type="evidence" value="ECO:0007669"/>
    <property type="project" value="UniProtKB-KW"/>
</dbReference>
<evidence type="ECO:0000256" key="13">
    <source>
        <dbReference type="ARBA" id="ARBA00031900"/>
    </source>
</evidence>
<organism evidence="17">
    <name type="scientific">marine metagenome</name>
    <dbReference type="NCBI Taxonomy" id="408172"/>
    <lineage>
        <taxon>unclassified sequences</taxon>
        <taxon>metagenomes</taxon>
        <taxon>ecological metagenomes</taxon>
    </lineage>
</organism>
<keyword evidence="3" id="KW-0963">Cytoplasm</keyword>
<dbReference type="Gene3D" id="3.30.54.20">
    <property type="match status" value="1"/>
</dbReference>
<dbReference type="InterPro" id="IPR045864">
    <property type="entry name" value="aa-tRNA-synth_II/BPL/LPL"/>
</dbReference>
<dbReference type="PRINTS" id="PR01047">
    <property type="entry name" value="TRNASYNTHTHR"/>
</dbReference>
<dbReference type="InterPro" id="IPR033728">
    <property type="entry name" value="ThrRS_core"/>
</dbReference>
<dbReference type="PROSITE" id="PS50862">
    <property type="entry name" value="AA_TRNA_LIGASE_II"/>
    <property type="match status" value="1"/>
</dbReference>
<dbReference type="GO" id="GO:0004829">
    <property type="term" value="F:threonine-tRNA ligase activity"/>
    <property type="evidence" value="ECO:0007669"/>
    <property type="project" value="UniProtKB-EC"/>
</dbReference>
<dbReference type="FunFam" id="3.30.930.10:FF:000002">
    <property type="entry name" value="Threonine--tRNA ligase"/>
    <property type="match status" value="1"/>
</dbReference>
<evidence type="ECO:0000256" key="6">
    <source>
        <dbReference type="ARBA" id="ARBA00022723"/>
    </source>
</evidence>
<dbReference type="AlphaFoldDB" id="A0A381RC27"/>
<dbReference type="Pfam" id="PF03129">
    <property type="entry name" value="HGTP_anticodon"/>
    <property type="match status" value="1"/>
</dbReference>
<dbReference type="PROSITE" id="PS51880">
    <property type="entry name" value="TGS"/>
    <property type="match status" value="1"/>
</dbReference>
<evidence type="ECO:0000256" key="12">
    <source>
        <dbReference type="ARBA" id="ARBA00023146"/>
    </source>
</evidence>
<dbReference type="InterPro" id="IPR004154">
    <property type="entry name" value="Anticodon-bd"/>
</dbReference>
<evidence type="ECO:0000256" key="8">
    <source>
        <dbReference type="ARBA" id="ARBA00022833"/>
    </source>
</evidence>
<accession>A0A381RC27</accession>
<keyword evidence="8" id="KW-0862">Zinc</keyword>
<dbReference type="EC" id="6.1.1.3" evidence="2"/>
<dbReference type="NCBIfam" id="TIGR00418">
    <property type="entry name" value="thrS"/>
    <property type="match status" value="1"/>
</dbReference>
<comment type="catalytic activity">
    <reaction evidence="14">
        <text>tRNA(Thr) + L-threonine + ATP = L-threonyl-tRNA(Thr) + AMP + diphosphate + H(+)</text>
        <dbReference type="Rhea" id="RHEA:24624"/>
        <dbReference type="Rhea" id="RHEA-COMP:9670"/>
        <dbReference type="Rhea" id="RHEA-COMP:9704"/>
        <dbReference type="ChEBI" id="CHEBI:15378"/>
        <dbReference type="ChEBI" id="CHEBI:30616"/>
        <dbReference type="ChEBI" id="CHEBI:33019"/>
        <dbReference type="ChEBI" id="CHEBI:57926"/>
        <dbReference type="ChEBI" id="CHEBI:78442"/>
        <dbReference type="ChEBI" id="CHEBI:78534"/>
        <dbReference type="ChEBI" id="CHEBI:456215"/>
        <dbReference type="EC" id="6.1.1.3"/>
    </reaction>
</comment>
<protein>
    <recommendedName>
        <fullName evidence="2">threonine--tRNA ligase</fullName>
        <ecNumber evidence="2">6.1.1.3</ecNumber>
    </recommendedName>
    <alternativeName>
        <fullName evidence="13">Threonyl-tRNA synthetase</fullName>
    </alternativeName>
</protein>
<dbReference type="Pfam" id="PF02824">
    <property type="entry name" value="TGS"/>
    <property type="match status" value="1"/>
</dbReference>
<dbReference type="FunFam" id="3.30.54.20:FF:000002">
    <property type="entry name" value="Threonine--tRNA ligase"/>
    <property type="match status" value="1"/>
</dbReference>
<evidence type="ECO:0000256" key="3">
    <source>
        <dbReference type="ARBA" id="ARBA00022490"/>
    </source>
</evidence>
<dbReference type="FunFam" id="3.30.980.10:FF:000005">
    <property type="entry name" value="Threonyl-tRNA synthetase, mitochondrial"/>
    <property type="match status" value="1"/>
</dbReference>
<evidence type="ECO:0000259" key="15">
    <source>
        <dbReference type="PROSITE" id="PS50862"/>
    </source>
</evidence>
<gene>
    <name evidence="17" type="ORF">METZ01_LOCUS40251</name>
</gene>
<reference evidence="17" key="1">
    <citation type="submission" date="2018-05" db="EMBL/GenBank/DDBJ databases">
        <authorList>
            <person name="Lanie J.A."/>
            <person name="Ng W.-L."/>
            <person name="Kazmierczak K.M."/>
            <person name="Andrzejewski T.M."/>
            <person name="Davidsen T.M."/>
            <person name="Wayne K.J."/>
            <person name="Tettelin H."/>
            <person name="Glass J.I."/>
            <person name="Rusch D."/>
            <person name="Podicherti R."/>
            <person name="Tsui H.-C.T."/>
            <person name="Winkler M.E."/>
        </authorList>
    </citation>
    <scope>NUCLEOTIDE SEQUENCE</scope>
</reference>
<dbReference type="EMBL" id="UINC01001723">
    <property type="protein sequence ID" value="SUZ87397.1"/>
    <property type="molecule type" value="Genomic_DNA"/>
</dbReference>
<name>A0A381RC27_9ZZZZ</name>
<keyword evidence="5" id="KW-0436">Ligase</keyword>
<dbReference type="InterPro" id="IPR002314">
    <property type="entry name" value="aa-tRNA-synt_IIb"/>
</dbReference>
<dbReference type="InterPro" id="IPR002320">
    <property type="entry name" value="Thr-tRNA-ligase_IIa"/>
</dbReference>
<evidence type="ECO:0000256" key="14">
    <source>
        <dbReference type="ARBA" id="ARBA00049515"/>
    </source>
</evidence>
<dbReference type="Gene3D" id="3.30.930.10">
    <property type="entry name" value="Bira Bifunctional Protein, Domain 2"/>
    <property type="match status" value="1"/>
</dbReference>
<evidence type="ECO:0000256" key="9">
    <source>
        <dbReference type="ARBA" id="ARBA00022840"/>
    </source>
</evidence>
<sequence length="651" mass="74426">MSEITITLPDKSTRTYQSGVTPLEVAESIGPKLAKDTVAASINGVLSDATIPLTIDSDLNLYTGSTAEGHEVLLHSTAHLMAQAVKALWPESQVTIGPAINNRFYYDFDIDGTFSNEDLQKIENKMQQIAKEDLQVTRKELSRNEAIKLFKDQGEKYKVEIIEQIDKTDKISAYTQGDFIDLCRGPHVPSTGRIKHFKLLSTSGAYWRGDENNKMLQRVYGTVFSTNKELKDYLTFLEEAKKRDHRKLGKELEIYTFDDEVGPGLPLWLPNGGVIIDALEDLAKESETRHGYYRVRSPHLTKGTLYEKSGHLELYKESMYPAMDVDGIEYYVKPMNCPHHHKIYAASPKSYRDLPFRIAEYGTCYRYEKSGQLFGLMRVRSMQMNDAHIYCSKSDFDEEFLDVCKMYLEYFEIFGIDKYEMRLSLHDPKDLGKKYINEPDLWLETEESVKIALKKGGINFTEIPGEAAFYGPKIDVQVWSAIGKEFTLATNQVDFAIPKRFDLTFTDEKGVEQTPICIHRAPLSTHERFIGFLIEHYGGDFPLWLSPTQVIILPVSEKTFVYAKSLKKKFIATGIRTKLDERPEKIGAKIRQAEINKIPVMVIVGEKEASEKTVSVRRRFIGDQGSIKVEQLLKTLNDENKQRSQPYRESR</sequence>
<dbReference type="Pfam" id="PF07973">
    <property type="entry name" value="tRNA_SAD"/>
    <property type="match status" value="1"/>
</dbReference>
<keyword evidence="11" id="KW-0648">Protein biosynthesis</keyword>
<dbReference type="InterPro" id="IPR012675">
    <property type="entry name" value="Beta-grasp_dom_sf"/>
</dbReference>
<proteinExistence type="inferred from homology"/>
<keyword evidence="12" id="KW-0030">Aminoacyl-tRNA synthetase</keyword>
<feature type="domain" description="Aminoacyl-transfer RNA synthetases class-II family profile" evidence="15">
    <location>
        <begin position="275"/>
        <end position="542"/>
    </location>
</feature>
<dbReference type="SUPFAM" id="SSF52954">
    <property type="entry name" value="Class II aaRS ABD-related"/>
    <property type="match status" value="1"/>
</dbReference>
<dbReference type="HAMAP" id="MF_00184">
    <property type="entry name" value="Thr_tRNA_synth"/>
    <property type="match status" value="1"/>
</dbReference>
<dbReference type="GO" id="GO:0006435">
    <property type="term" value="P:threonyl-tRNA aminoacylation"/>
    <property type="evidence" value="ECO:0007669"/>
    <property type="project" value="InterPro"/>
</dbReference>
<comment type="similarity">
    <text evidence="1">Belongs to the class-II aminoacyl-tRNA synthetase family.</text>
</comment>
<dbReference type="CDD" id="cd01667">
    <property type="entry name" value="TGS_ThrRS"/>
    <property type="match status" value="1"/>
</dbReference>
<dbReference type="Gene3D" id="3.10.20.30">
    <property type="match status" value="1"/>
</dbReference>
<dbReference type="PANTHER" id="PTHR11451">
    <property type="entry name" value="THREONINE-TRNA LIGASE"/>
    <property type="match status" value="1"/>
</dbReference>